<proteinExistence type="predicted"/>
<name>A0ABP8Z7Y8_9ACTN</name>
<keyword evidence="2" id="KW-1185">Reference proteome</keyword>
<organism evidence="1 2">
    <name type="scientific">Gordonia alkaliphila</name>
    <dbReference type="NCBI Taxonomy" id="1053547"/>
    <lineage>
        <taxon>Bacteria</taxon>
        <taxon>Bacillati</taxon>
        <taxon>Actinomycetota</taxon>
        <taxon>Actinomycetes</taxon>
        <taxon>Mycobacteriales</taxon>
        <taxon>Gordoniaceae</taxon>
        <taxon>Gordonia</taxon>
    </lineage>
</organism>
<accession>A0ABP8Z7Y8</accession>
<protein>
    <submittedName>
        <fullName evidence="1">Uncharacterized protein</fullName>
    </submittedName>
</protein>
<dbReference type="EMBL" id="BAABIE010000007">
    <property type="protein sequence ID" value="GAA4749062.1"/>
    <property type="molecule type" value="Genomic_DNA"/>
</dbReference>
<comment type="caution">
    <text evidence="1">The sequence shown here is derived from an EMBL/GenBank/DDBJ whole genome shotgun (WGS) entry which is preliminary data.</text>
</comment>
<reference evidence="2" key="1">
    <citation type="journal article" date="2019" name="Int. J. Syst. Evol. Microbiol.">
        <title>The Global Catalogue of Microorganisms (GCM) 10K type strain sequencing project: providing services to taxonomists for standard genome sequencing and annotation.</title>
        <authorList>
            <consortium name="The Broad Institute Genomics Platform"/>
            <consortium name="The Broad Institute Genome Sequencing Center for Infectious Disease"/>
            <person name="Wu L."/>
            <person name="Ma J."/>
        </authorList>
    </citation>
    <scope>NUCLEOTIDE SEQUENCE [LARGE SCALE GENOMIC DNA]</scope>
    <source>
        <strain evidence="2">JCM 18077</strain>
    </source>
</reference>
<evidence type="ECO:0000313" key="1">
    <source>
        <dbReference type="EMBL" id="GAA4749062.1"/>
    </source>
</evidence>
<evidence type="ECO:0000313" key="2">
    <source>
        <dbReference type="Proteomes" id="UP001500822"/>
    </source>
</evidence>
<sequence>MSGLPQVTIYIAASAPIQTGIEVERSGWAAYGRSGEHHKLLDVGADPAGGTPARMYLLALATGESPGVVGFGGSLRAVDTPESLVSPLGWAIA</sequence>
<gene>
    <name evidence="1" type="ORF">GCM10023217_19130</name>
</gene>
<dbReference type="Proteomes" id="UP001500822">
    <property type="component" value="Unassembled WGS sequence"/>
</dbReference>